<proteinExistence type="predicted"/>
<evidence type="ECO:0000256" key="5">
    <source>
        <dbReference type="ARBA" id="ARBA00023136"/>
    </source>
</evidence>
<evidence type="ECO:0000256" key="3">
    <source>
        <dbReference type="ARBA" id="ARBA00022692"/>
    </source>
</evidence>
<comment type="subcellular location">
    <subcellularLocation>
        <location evidence="1">Membrane</location>
        <topology evidence="1">Multi-pass membrane protein</topology>
    </subcellularLocation>
</comment>
<dbReference type="GO" id="GO:0022857">
    <property type="term" value="F:transmembrane transporter activity"/>
    <property type="evidence" value="ECO:0007669"/>
    <property type="project" value="TreeGrafter"/>
</dbReference>
<reference evidence="7" key="1">
    <citation type="journal article" date="2016" name="Genome Announc.">
        <title>Draft genome sequences of fungus Aspergillus calidoustus.</title>
        <authorList>
            <person name="Horn F."/>
            <person name="Linde J."/>
            <person name="Mattern D.J."/>
            <person name="Walther G."/>
            <person name="Guthke R."/>
            <person name="Scherlach K."/>
            <person name="Martin K."/>
            <person name="Brakhage A.A."/>
            <person name="Petzke L."/>
            <person name="Valiante V."/>
        </authorList>
    </citation>
    <scope>NUCLEOTIDE SEQUENCE [LARGE SCALE GENOMIC DNA]</scope>
    <source>
        <strain evidence="7">SF006504</strain>
    </source>
</reference>
<evidence type="ECO:0000313" key="7">
    <source>
        <dbReference type="Proteomes" id="UP000054771"/>
    </source>
</evidence>
<dbReference type="EMBL" id="CDMC01000017">
    <property type="protein sequence ID" value="CEL10286.1"/>
    <property type="molecule type" value="Genomic_DNA"/>
</dbReference>
<sequence length="105" mass="11503">MNSPAIQVGEAGKPVIEHDEAPKGAPVSEAEIGRSMGFSDEDQQRIKRRIDRRLIPIVGLMYCVSLVDRTNVAAASVAGMLEDLRLIGNRYVCAGYYCCFVRALC</sequence>
<dbReference type="Proteomes" id="UP000054771">
    <property type="component" value="Unassembled WGS sequence"/>
</dbReference>
<dbReference type="STRING" id="454130.A0A0U5GHL0"/>
<dbReference type="OrthoDB" id="3639251at2759"/>
<keyword evidence="4" id="KW-1133">Transmembrane helix</keyword>
<evidence type="ECO:0000256" key="2">
    <source>
        <dbReference type="ARBA" id="ARBA00022448"/>
    </source>
</evidence>
<dbReference type="AlphaFoldDB" id="A0A0U5GHL0"/>
<gene>
    <name evidence="6" type="ORF">ASPCAL13407</name>
</gene>
<dbReference type="PANTHER" id="PTHR43791:SF3">
    <property type="entry name" value="MAJOR FACILITATOR SUPERFAMILY (MFS) PROFILE DOMAIN-CONTAINING PROTEIN"/>
    <property type="match status" value="1"/>
</dbReference>
<keyword evidence="5" id="KW-0472">Membrane</keyword>
<dbReference type="GO" id="GO:0016020">
    <property type="term" value="C:membrane"/>
    <property type="evidence" value="ECO:0007669"/>
    <property type="project" value="UniProtKB-SubCell"/>
</dbReference>
<keyword evidence="2" id="KW-0813">Transport</keyword>
<protein>
    <submittedName>
        <fullName evidence="6">Uncharacterized protein</fullName>
    </submittedName>
</protein>
<dbReference type="PANTHER" id="PTHR43791">
    <property type="entry name" value="PERMEASE-RELATED"/>
    <property type="match status" value="1"/>
</dbReference>
<evidence type="ECO:0000256" key="1">
    <source>
        <dbReference type="ARBA" id="ARBA00004141"/>
    </source>
</evidence>
<name>A0A0U5GHL0_ASPCI</name>
<organism evidence="6 7">
    <name type="scientific">Aspergillus calidoustus</name>
    <dbReference type="NCBI Taxonomy" id="454130"/>
    <lineage>
        <taxon>Eukaryota</taxon>
        <taxon>Fungi</taxon>
        <taxon>Dikarya</taxon>
        <taxon>Ascomycota</taxon>
        <taxon>Pezizomycotina</taxon>
        <taxon>Eurotiomycetes</taxon>
        <taxon>Eurotiomycetidae</taxon>
        <taxon>Eurotiales</taxon>
        <taxon>Aspergillaceae</taxon>
        <taxon>Aspergillus</taxon>
        <taxon>Aspergillus subgen. Nidulantes</taxon>
    </lineage>
</organism>
<evidence type="ECO:0000256" key="4">
    <source>
        <dbReference type="ARBA" id="ARBA00022989"/>
    </source>
</evidence>
<keyword evidence="7" id="KW-1185">Reference proteome</keyword>
<evidence type="ECO:0000313" key="6">
    <source>
        <dbReference type="EMBL" id="CEL10286.1"/>
    </source>
</evidence>
<accession>A0A0U5GHL0</accession>
<keyword evidence="3" id="KW-0812">Transmembrane</keyword>